<evidence type="ECO:0000313" key="1">
    <source>
        <dbReference type="EMBL" id="EFE95833.1"/>
    </source>
</evidence>
<dbReference type="Proteomes" id="UP000005723">
    <property type="component" value="Unassembled WGS sequence"/>
</dbReference>
<protein>
    <submittedName>
        <fullName evidence="1">Uncharacterized protein</fullName>
    </submittedName>
</protein>
<keyword evidence="2" id="KW-1185">Reference proteome</keyword>
<reference evidence="1 2" key="1">
    <citation type="submission" date="2010-01" db="EMBL/GenBank/DDBJ databases">
        <authorList>
            <person name="Muzny D."/>
            <person name="Qin X."/>
            <person name="Deng J."/>
            <person name="Jiang H."/>
            <person name="Liu Y."/>
            <person name="Qu J."/>
            <person name="Song X.-Z."/>
            <person name="Zhang L."/>
            <person name="Thornton R."/>
            <person name="Coyle M."/>
            <person name="Francisco L."/>
            <person name="Jackson L."/>
            <person name="Javaid M."/>
            <person name="Korchina V."/>
            <person name="Kovar C."/>
            <person name="Mata R."/>
            <person name="Mathew T."/>
            <person name="Ngo R."/>
            <person name="Nguyen L."/>
            <person name="Nguyen N."/>
            <person name="Okwuonu G."/>
            <person name="Ongeri F."/>
            <person name="Pham C."/>
            <person name="Simmons D."/>
            <person name="Wilczek-Boney K."/>
            <person name="Hale W."/>
            <person name="Jakkamsetti A."/>
            <person name="Pham P."/>
            <person name="Ruth R."/>
            <person name="San Lucas F."/>
            <person name="Warren J."/>
            <person name="Zhang J."/>
            <person name="Zhao Z."/>
            <person name="Zhou C."/>
            <person name="Zhu D."/>
            <person name="Lee S."/>
            <person name="Bess C."/>
            <person name="Blankenburg K."/>
            <person name="Forbes L."/>
            <person name="Fu Q."/>
            <person name="Gubbala S."/>
            <person name="Hirani K."/>
            <person name="Jayaseelan J.C."/>
            <person name="Lara F."/>
            <person name="Munidasa M."/>
            <person name="Palculict T."/>
            <person name="Patil S."/>
            <person name="Pu L.-L."/>
            <person name="Saada N."/>
            <person name="Tang L."/>
            <person name="Weissenberger G."/>
            <person name="Zhu Y."/>
            <person name="Hemphill L."/>
            <person name="Shang Y."/>
            <person name="Youmans B."/>
            <person name="Ayvaz T."/>
            <person name="Ross M."/>
            <person name="Santibanez J."/>
            <person name="Aqrawi P."/>
            <person name="Gross S."/>
            <person name="Joshi V."/>
            <person name="Fowler G."/>
            <person name="Nazareth L."/>
            <person name="Reid J."/>
            <person name="Worley K."/>
            <person name="Petrosino J."/>
            <person name="Highlander S."/>
            <person name="Gibbs R."/>
        </authorList>
    </citation>
    <scope>NUCLEOTIDE SEQUENCE [LARGE SCALE GENOMIC DNA]</scope>
    <source>
        <strain evidence="1 2">DSM 4582</strain>
    </source>
</reference>
<dbReference type="AlphaFoldDB" id="D4E2R9"/>
<evidence type="ECO:0000313" key="2">
    <source>
        <dbReference type="Proteomes" id="UP000005723"/>
    </source>
</evidence>
<accession>D4E2R9</accession>
<name>D4E2R9_SEROD</name>
<sequence>MSLGDACLPQAGKGFLVWLYQQYRGILRNKTPACNFIGML</sequence>
<proteinExistence type="predicted"/>
<dbReference type="HOGENOM" id="CLU_3296400_0_0_6"/>
<gene>
    <name evidence="1" type="ORF">HMPREF0758_2469</name>
</gene>
<organism evidence="1 2">
    <name type="scientific">Serratia odorifera DSM 4582</name>
    <dbReference type="NCBI Taxonomy" id="667129"/>
    <lineage>
        <taxon>Bacteria</taxon>
        <taxon>Pseudomonadati</taxon>
        <taxon>Pseudomonadota</taxon>
        <taxon>Gammaproteobacteria</taxon>
        <taxon>Enterobacterales</taxon>
        <taxon>Yersiniaceae</taxon>
        <taxon>Serratia</taxon>
    </lineage>
</organism>
<comment type="caution">
    <text evidence="1">The sequence shown here is derived from an EMBL/GenBank/DDBJ whole genome shotgun (WGS) entry which is preliminary data.</text>
</comment>
<dbReference type="EMBL" id="ADBY01000042">
    <property type="protein sequence ID" value="EFE95833.1"/>
    <property type="molecule type" value="Genomic_DNA"/>
</dbReference>
<dbReference type="STRING" id="667129.HMPREF0758_2469"/>